<dbReference type="InterPro" id="IPR036047">
    <property type="entry name" value="F-box-like_dom_sf"/>
</dbReference>
<dbReference type="InterPro" id="IPR040394">
    <property type="entry name" value="FBX25/32"/>
</dbReference>
<keyword evidence="4" id="KW-0539">Nucleus</keyword>
<name>A0A4Z2DL44_SCHJA</name>
<dbReference type="Pfam" id="PF12937">
    <property type="entry name" value="F-box-like"/>
    <property type="match status" value="1"/>
</dbReference>
<keyword evidence="7" id="KW-1185">Reference proteome</keyword>
<dbReference type="GO" id="GO:0005737">
    <property type="term" value="C:cytoplasm"/>
    <property type="evidence" value="ECO:0007669"/>
    <property type="project" value="TreeGrafter"/>
</dbReference>
<evidence type="ECO:0000256" key="4">
    <source>
        <dbReference type="ARBA" id="ARBA00023242"/>
    </source>
</evidence>
<evidence type="ECO:0000256" key="3">
    <source>
        <dbReference type="ARBA" id="ARBA00022786"/>
    </source>
</evidence>
<comment type="pathway">
    <text evidence="2">Protein modification; protein ubiquitination.</text>
</comment>
<dbReference type="PANTHER" id="PTHR13123">
    <property type="entry name" value="LD30288P"/>
    <property type="match status" value="1"/>
</dbReference>
<evidence type="ECO:0000256" key="1">
    <source>
        <dbReference type="ARBA" id="ARBA00004123"/>
    </source>
</evidence>
<dbReference type="Proteomes" id="UP000311919">
    <property type="component" value="Unassembled WGS sequence"/>
</dbReference>
<reference evidence="6 7" key="1">
    <citation type="submission" date="2019-03" db="EMBL/GenBank/DDBJ databases">
        <title>An improved genome assembly of the fluke Schistosoma japonicum.</title>
        <authorList>
            <person name="Hu W."/>
            <person name="Luo F."/>
            <person name="Yin M."/>
            <person name="Mo X."/>
            <person name="Sun C."/>
            <person name="Wu Q."/>
            <person name="Zhu B."/>
            <person name="Xiang M."/>
            <person name="Wang J."/>
            <person name="Wang Y."/>
            <person name="Zhang T."/>
            <person name="Xu B."/>
            <person name="Zheng H."/>
            <person name="Feng Z."/>
        </authorList>
    </citation>
    <scope>NUCLEOTIDE SEQUENCE [LARGE SCALE GENOMIC DNA]</scope>
    <source>
        <strain evidence="6">HuSjv2</strain>
        <tissue evidence="6">Worms</tissue>
    </source>
</reference>
<accession>A0A4Z2DL44</accession>
<sequence length="371" mass="43338">MPFLSPDWRCPGDQWLKSSESGSMWENAKIYRLRMFETMNENVVKRLCRQTLEDEMKSTSYVSDYLRAVFYQPYIHLQAGATREIATTTTISEALIKLDTKSALRDIRRFDYICKIVELLISEHFHRLTGRLQLFLIELLREALKQVQASCNQTERFRKLLDALKENLAKNEHDHIGSALLWQGHRKALDEMYTRIDEFDIEKKIQSLSTCPHYKLRSLSVRESSSVDHMALERLPTECLSHVLTYLNSPQDLETASVASSALASIVEDDHFWRTLTLTHFDISQIPTVNYGLPGWHTRSPMSINDCNWKRAYVRLLKIYGDNHIYPAKLAVCEICFCVFWPIFGHPCHYPDKEQRIRLLSPKEFITLFQI</sequence>
<dbReference type="EMBL" id="SKCS01000095">
    <property type="protein sequence ID" value="TNN17211.1"/>
    <property type="molecule type" value="Genomic_DNA"/>
</dbReference>
<dbReference type="GO" id="GO:0019005">
    <property type="term" value="C:SCF ubiquitin ligase complex"/>
    <property type="evidence" value="ECO:0007669"/>
    <property type="project" value="TreeGrafter"/>
</dbReference>
<dbReference type="OrthoDB" id="9991467at2759"/>
<dbReference type="PANTHER" id="PTHR13123:SF7">
    <property type="entry name" value="LD30288P"/>
    <property type="match status" value="1"/>
</dbReference>
<comment type="subcellular location">
    <subcellularLocation>
        <location evidence="1">Nucleus</location>
    </subcellularLocation>
</comment>
<dbReference type="PROSITE" id="PS50181">
    <property type="entry name" value="FBOX"/>
    <property type="match status" value="1"/>
</dbReference>
<organism evidence="6 7">
    <name type="scientific">Schistosoma japonicum</name>
    <name type="common">Blood fluke</name>
    <dbReference type="NCBI Taxonomy" id="6182"/>
    <lineage>
        <taxon>Eukaryota</taxon>
        <taxon>Metazoa</taxon>
        <taxon>Spiralia</taxon>
        <taxon>Lophotrochozoa</taxon>
        <taxon>Platyhelminthes</taxon>
        <taxon>Trematoda</taxon>
        <taxon>Digenea</taxon>
        <taxon>Strigeidida</taxon>
        <taxon>Schistosomatoidea</taxon>
        <taxon>Schistosomatidae</taxon>
        <taxon>Schistosoma</taxon>
    </lineage>
</organism>
<keyword evidence="3" id="KW-0833">Ubl conjugation pathway</keyword>
<dbReference type="UniPathway" id="UPA00143"/>
<dbReference type="STRING" id="6182.A0A4Z2DL44"/>
<protein>
    <submittedName>
        <fullName evidence="6">F-box only protein isoform 1</fullName>
    </submittedName>
</protein>
<evidence type="ECO:0000256" key="2">
    <source>
        <dbReference type="ARBA" id="ARBA00004906"/>
    </source>
</evidence>
<feature type="domain" description="F-box" evidence="5">
    <location>
        <begin position="229"/>
        <end position="276"/>
    </location>
</feature>
<dbReference type="InterPro" id="IPR001810">
    <property type="entry name" value="F-box_dom"/>
</dbReference>
<gene>
    <name evidence="6" type="ORF">EWB00_011321</name>
</gene>
<dbReference type="GO" id="GO:0016567">
    <property type="term" value="P:protein ubiquitination"/>
    <property type="evidence" value="ECO:0007669"/>
    <property type="project" value="UniProtKB-UniPathway"/>
</dbReference>
<evidence type="ECO:0000313" key="6">
    <source>
        <dbReference type="EMBL" id="TNN17211.1"/>
    </source>
</evidence>
<proteinExistence type="predicted"/>
<comment type="caution">
    <text evidence="6">The sequence shown here is derived from an EMBL/GenBank/DDBJ whole genome shotgun (WGS) entry which is preliminary data.</text>
</comment>
<dbReference type="SUPFAM" id="SSF81383">
    <property type="entry name" value="F-box domain"/>
    <property type="match status" value="1"/>
</dbReference>
<evidence type="ECO:0000313" key="7">
    <source>
        <dbReference type="Proteomes" id="UP000311919"/>
    </source>
</evidence>
<evidence type="ECO:0000259" key="5">
    <source>
        <dbReference type="PROSITE" id="PS50181"/>
    </source>
</evidence>
<dbReference type="Gene3D" id="1.20.1280.50">
    <property type="match status" value="1"/>
</dbReference>
<dbReference type="AlphaFoldDB" id="A0A4Z2DL44"/>
<dbReference type="GO" id="GO:0005634">
    <property type="term" value="C:nucleus"/>
    <property type="evidence" value="ECO:0007669"/>
    <property type="project" value="UniProtKB-SubCell"/>
</dbReference>